<name>A0A168IB16_MUCCL</name>
<evidence type="ECO:0000313" key="2">
    <source>
        <dbReference type="EMBL" id="OAC99763.1"/>
    </source>
</evidence>
<keyword evidence="3" id="KW-1185">Reference proteome</keyword>
<feature type="region of interest" description="Disordered" evidence="1">
    <location>
        <begin position="155"/>
        <end position="179"/>
    </location>
</feature>
<dbReference type="EMBL" id="AMYB01000007">
    <property type="protein sequence ID" value="OAC99763.1"/>
    <property type="molecule type" value="Genomic_DNA"/>
</dbReference>
<reference evidence="2 3" key="1">
    <citation type="submission" date="2015-06" db="EMBL/GenBank/DDBJ databases">
        <title>Expansion of signal transduction pathways in fungi by whole-genome duplication.</title>
        <authorList>
            <consortium name="DOE Joint Genome Institute"/>
            <person name="Corrochano L.M."/>
            <person name="Kuo A."/>
            <person name="Marcet-Houben M."/>
            <person name="Polaino S."/>
            <person name="Salamov A."/>
            <person name="Villalobos J.M."/>
            <person name="Alvarez M.I."/>
            <person name="Avalos J."/>
            <person name="Benito E.P."/>
            <person name="Benoit I."/>
            <person name="Burger G."/>
            <person name="Camino L.P."/>
            <person name="Canovas D."/>
            <person name="Cerda-Olmedo E."/>
            <person name="Cheng J.-F."/>
            <person name="Dominguez A."/>
            <person name="Elias M."/>
            <person name="Eslava A.P."/>
            <person name="Glaser F."/>
            <person name="Grimwood J."/>
            <person name="Gutierrez G."/>
            <person name="Heitman J."/>
            <person name="Henrissat B."/>
            <person name="Iturriaga E.A."/>
            <person name="Lang B.F."/>
            <person name="Lavin J.L."/>
            <person name="Lee S."/>
            <person name="Li W."/>
            <person name="Lindquist E."/>
            <person name="Lopez-Garcia S."/>
            <person name="Luque E.M."/>
            <person name="Marcos A.T."/>
            <person name="Martin J."/>
            <person name="Mccluskey K."/>
            <person name="Medina H.R."/>
            <person name="Miralles-Duran A."/>
            <person name="Miyazaki A."/>
            <person name="Munoz-Torres E."/>
            <person name="Oguiza J.A."/>
            <person name="Ohm R."/>
            <person name="Olmedo M."/>
            <person name="Orejas M."/>
            <person name="Ortiz-Castellanos L."/>
            <person name="Pisabarro A.G."/>
            <person name="Rodriguez-Romero J."/>
            <person name="Ruiz-Herrera J."/>
            <person name="Ruiz-Vazquez R."/>
            <person name="Sanz C."/>
            <person name="Schackwitz W."/>
            <person name="Schmutz J."/>
            <person name="Shahriari M."/>
            <person name="Shelest E."/>
            <person name="Silva-Franco F."/>
            <person name="Soanes D."/>
            <person name="Syed K."/>
            <person name="Tagua V.G."/>
            <person name="Talbot N.J."/>
            <person name="Thon M."/>
            <person name="De Vries R.P."/>
            <person name="Wiebenga A."/>
            <person name="Yadav J.S."/>
            <person name="Braun E.L."/>
            <person name="Baker S."/>
            <person name="Garre V."/>
            <person name="Horwitz B."/>
            <person name="Torres-Martinez S."/>
            <person name="Idnurm A."/>
            <person name="Herrera-Estrella A."/>
            <person name="Gabaldon T."/>
            <person name="Grigoriev I.V."/>
        </authorList>
    </citation>
    <scope>NUCLEOTIDE SEQUENCE [LARGE SCALE GENOMIC DNA]</scope>
    <source>
        <strain evidence="2 3">CBS 277.49</strain>
    </source>
</reference>
<sequence>MSVVTMATKVMSPSSYSFEHRLGSEGEFNTCSQQANSPYHRATTTNAAAAAAAAAHLKSTSPSTCNSAFDEDDQDEQAKRNKLIQAATNRLRQKRLEIKLQAMMAQIVEMQCQLDIIKLDTSTSLQLLPSSNISETQLSHFEKRFAHHRADLQRIFQSSSSSKREESSASMKPKEAKASSTISSLLSNILYSKSNNNKSNGVMMREEQQQDSDYSILGGSIHHHQKRRKRRHYQQHGSMQNNVVGTSSPPATTITTTAATSSASSDDMQDNDSSSPGSTETTSSVCWSSFDSASDGSSILVQPLHQEVITNARNRHELLVLHSIPPFSIQAASETSKSVIDRNALDDVLSFLNGIELNTHDDTLVRDIYDILEQEYAFDKLPAPTTPPMSTTSFPVFHLLQKLLDKGMKWIKFAIVMLLAIAINLKKGPKLFL</sequence>
<accession>A0A168IB16</accession>
<evidence type="ECO:0000313" key="3">
    <source>
        <dbReference type="Proteomes" id="UP000077051"/>
    </source>
</evidence>
<evidence type="ECO:0000256" key="1">
    <source>
        <dbReference type="SAM" id="MobiDB-lite"/>
    </source>
</evidence>
<feature type="compositionally biased region" description="Low complexity" evidence="1">
    <location>
        <begin position="246"/>
        <end position="284"/>
    </location>
</feature>
<dbReference type="Proteomes" id="UP000077051">
    <property type="component" value="Unassembled WGS sequence"/>
</dbReference>
<dbReference type="OrthoDB" id="2232221at2759"/>
<protein>
    <submittedName>
        <fullName evidence="2">Uncharacterized protein</fullName>
    </submittedName>
</protein>
<gene>
    <name evidence="2" type="ORF">MUCCIDRAFT_113205</name>
</gene>
<organism evidence="2 3">
    <name type="scientific">Mucor lusitanicus CBS 277.49</name>
    <dbReference type="NCBI Taxonomy" id="747725"/>
    <lineage>
        <taxon>Eukaryota</taxon>
        <taxon>Fungi</taxon>
        <taxon>Fungi incertae sedis</taxon>
        <taxon>Mucoromycota</taxon>
        <taxon>Mucoromycotina</taxon>
        <taxon>Mucoromycetes</taxon>
        <taxon>Mucorales</taxon>
        <taxon>Mucorineae</taxon>
        <taxon>Mucoraceae</taxon>
        <taxon>Mucor</taxon>
    </lineage>
</organism>
<dbReference type="AlphaFoldDB" id="A0A168IB16"/>
<comment type="caution">
    <text evidence="2">The sequence shown here is derived from an EMBL/GenBank/DDBJ whole genome shotgun (WGS) entry which is preliminary data.</text>
</comment>
<feature type="region of interest" description="Disordered" evidence="1">
    <location>
        <begin position="221"/>
        <end position="284"/>
    </location>
</feature>
<proteinExistence type="predicted"/>
<feature type="compositionally biased region" description="Basic and acidic residues" evidence="1">
    <location>
        <begin position="162"/>
        <end position="177"/>
    </location>
</feature>
<dbReference type="VEuPathDB" id="FungiDB:MUCCIDRAFT_113205"/>
<feature type="compositionally biased region" description="Basic residues" evidence="1">
    <location>
        <begin position="221"/>
        <end position="234"/>
    </location>
</feature>